<dbReference type="GeneID" id="101847994"/>
<proteinExistence type="predicted"/>
<feature type="domain" description="EGF-like" evidence="4">
    <location>
        <begin position="130"/>
        <end position="172"/>
    </location>
</feature>
<keyword evidence="5" id="KW-1185">Reference proteome</keyword>
<name>A0ABM1A9U8_APLCA</name>
<keyword evidence="1 3" id="KW-0245">EGF-like domain</keyword>
<dbReference type="InterPro" id="IPR000152">
    <property type="entry name" value="EGF-type_Asp/Asn_hydroxyl_site"/>
</dbReference>
<evidence type="ECO:0000256" key="2">
    <source>
        <dbReference type="ARBA" id="ARBA00023157"/>
    </source>
</evidence>
<sequence>MKRAEILVNFMKGRTCLHDLFKVKEREWSGLDVSDFRNDTTTNPFLCAELLFCPDPCYGRKSEGSVATRKDQLNDPGNPCRKLKEPTCKWIHDRNLNFDALQRNRFNISCNCQAEKPGFEWNSRFHLCVDRDECRDKVVTCTHGKLCQNLAGSYACTCRRGHRFDQRRAKCVEHVPLPAHTYSRPRTVKAKKHNSMLVVLVA</sequence>
<protein>
    <submittedName>
        <fullName evidence="6">Fibrillin-1</fullName>
    </submittedName>
</protein>
<dbReference type="CDD" id="cd00054">
    <property type="entry name" value="EGF_CA"/>
    <property type="match status" value="1"/>
</dbReference>
<dbReference type="PROSITE" id="PS50026">
    <property type="entry name" value="EGF_3"/>
    <property type="match status" value="1"/>
</dbReference>
<evidence type="ECO:0000313" key="5">
    <source>
        <dbReference type="Proteomes" id="UP000694888"/>
    </source>
</evidence>
<dbReference type="Pfam" id="PF07645">
    <property type="entry name" value="EGF_CA"/>
    <property type="match status" value="1"/>
</dbReference>
<evidence type="ECO:0000313" key="6">
    <source>
        <dbReference type="RefSeq" id="XP_012943595.2"/>
    </source>
</evidence>
<dbReference type="Gene3D" id="2.10.25.10">
    <property type="entry name" value="Laminin"/>
    <property type="match status" value="1"/>
</dbReference>
<comment type="caution">
    <text evidence="3">Lacks conserved residue(s) required for the propagation of feature annotation.</text>
</comment>
<dbReference type="Proteomes" id="UP000694888">
    <property type="component" value="Unplaced"/>
</dbReference>
<evidence type="ECO:0000256" key="3">
    <source>
        <dbReference type="PROSITE-ProRule" id="PRU00076"/>
    </source>
</evidence>
<evidence type="ECO:0000259" key="4">
    <source>
        <dbReference type="PROSITE" id="PS50026"/>
    </source>
</evidence>
<dbReference type="InterPro" id="IPR000742">
    <property type="entry name" value="EGF"/>
</dbReference>
<dbReference type="SUPFAM" id="SSF57196">
    <property type="entry name" value="EGF/Laminin"/>
    <property type="match status" value="1"/>
</dbReference>
<dbReference type="InterPro" id="IPR001881">
    <property type="entry name" value="EGF-like_Ca-bd_dom"/>
</dbReference>
<organism evidence="5 6">
    <name type="scientific">Aplysia californica</name>
    <name type="common">California sea hare</name>
    <dbReference type="NCBI Taxonomy" id="6500"/>
    <lineage>
        <taxon>Eukaryota</taxon>
        <taxon>Metazoa</taxon>
        <taxon>Spiralia</taxon>
        <taxon>Lophotrochozoa</taxon>
        <taxon>Mollusca</taxon>
        <taxon>Gastropoda</taxon>
        <taxon>Heterobranchia</taxon>
        <taxon>Euthyneura</taxon>
        <taxon>Tectipleura</taxon>
        <taxon>Aplysiida</taxon>
        <taxon>Aplysioidea</taxon>
        <taxon>Aplysiidae</taxon>
        <taxon>Aplysia</taxon>
    </lineage>
</organism>
<dbReference type="InterPro" id="IPR018097">
    <property type="entry name" value="EGF_Ca-bd_CS"/>
</dbReference>
<dbReference type="PROSITE" id="PS01187">
    <property type="entry name" value="EGF_CA"/>
    <property type="match status" value="1"/>
</dbReference>
<dbReference type="InterPro" id="IPR049883">
    <property type="entry name" value="NOTCH1_EGF-like"/>
</dbReference>
<dbReference type="SMART" id="SM00179">
    <property type="entry name" value="EGF_CA"/>
    <property type="match status" value="1"/>
</dbReference>
<evidence type="ECO:0000256" key="1">
    <source>
        <dbReference type="ARBA" id="ARBA00022536"/>
    </source>
</evidence>
<dbReference type="RefSeq" id="XP_012943595.2">
    <property type="nucleotide sequence ID" value="XM_013088141.2"/>
</dbReference>
<reference evidence="6" key="1">
    <citation type="submission" date="2025-08" db="UniProtKB">
        <authorList>
            <consortium name="RefSeq"/>
        </authorList>
    </citation>
    <scope>IDENTIFICATION</scope>
</reference>
<gene>
    <name evidence="6" type="primary">LOC101847994</name>
</gene>
<accession>A0ABM1A9U8</accession>
<dbReference type="PROSITE" id="PS00010">
    <property type="entry name" value="ASX_HYDROXYL"/>
    <property type="match status" value="1"/>
</dbReference>
<keyword evidence="2" id="KW-1015">Disulfide bond</keyword>